<dbReference type="EMBL" id="JABZMI010000183">
    <property type="protein sequence ID" value="MBF1165312.1"/>
    <property type="molecule type" value="Genomic_DNA"/>
</dbReference>
<organism evidence="1 2">
    <name type="scientific">Dechloromonas agitata</name>
    <dbReference type="NCBI Taxonomy" id="73030"/>
    <lineage>
        <taxon>Bacteria</taxon>
        <taxon>Pseudomonadati</taxon>
        <taxon>Pseudomonadota</taxon>
        <taxon>Betaproteobacteria</taxon>
        <taxon>Rhodocyclales</taxon>
        <taxon>Azonexaceae</taxon>
        <taxon>Dechloromonas</taxon>
    </lineage>
</organism>
<proteinExistence type="predicted"/>
<sequence length="55" mass="5889">MELTGKQRAFLNNLADLCEEYQAGFGYTVDDDGIPGFLHADAGIVLRAAATKGNE</sequence>
<comment type="caution">
    <text evidence="1">The sequence shown here is derived from an EMBL/GenBank/DDBJ whole genome shotgun (WGS) entry which is preliminary data.</text>
</comment>
<reference evidence="1" key="1">
    <citation type="submission" date="2020-04" db="EMBL/GenBank/DDBJ databases">
        <title>Deep metagenomics examines the oral microbiome during advanced dental caries in children, revealing novel taxa and co-occurrences with host molecules.</title>
        <authorList>
            <person name="Baker J.L."/>
            <person name="Morton J.T."/>
            <person name="Dinis M."/>
            <person name="Alvarez R."/>
            <person name="Tran N.C."/>
            <person name="Knight R."/>
            <person name="Edlund A."/>
        </authorList>
    </citation>
    <scope>NUCLEOTIDE SEQUENCE</scope>
    <source>
        <strain evidence="1">JCVI_32_bin.24</strain>
    </source>
</reference>
<protein>
    <submittedName>
        <fullName evidence="1">Uncharacterized protein</fullName>
    </submittedName>
</protein>
<accession>A0A930BV22</accession>
<name>A0A930BV22_9RHOO</name>
<evidence type="ECO:0000313" key="1">
    <source>
        <dbReference type="EMBL" id="MBF1165312.1"/>
    </source>
</evidence>
<dbReference type="AlphaFoldDB" id="A0A930BV22"/>
<gene>
    <name evidence="1" type="ORF">HXL68_09735</name>
</gene>
<dbReference type="Proteomes" id="UP000718593">
    <property type="component" value="Unassembled WGS sequence"/>
</dbReference>
<evidence type="ECO:0000313" key="2">
    <source>
        <dbReference type="Proteomes" id="UP000718593"/>
    </source>
</evidence>